<accession>A0A6A4RIQ9</accession>
<evidence type="ECO:0000256" key="1">
    <source>
        <dbReference type="SAM" id="Coils"/>
    </source>
</evidence>
<comment type="caution">
    <text evidence="2">The sequence shown here is derived from an EMBL/GenBank/DDBJ whole genome shotgun (WGS) entry which is preliminary data.</text>
</comment>
<accession>A0A5R8YSX2</accession>
<evidence type="ECO:0000313" key="5">
    <source>
        <dbReference type="Proteomes" id="UP000441586"/>
    </source>
</evidence>
<evidence type="ECO:0000313" key="3">
    <source>
        <dbReference type="EMBL" id="TLP56551.1"/>
    </source>
</evidence>
<dbReference type="RefSeq" id="WP_138165190.1">
    <property type="nucleotide sequence ID" value="NZ_VAUA01000013.1"/>
</dbReference>
<name>A0A5R8YSX2_9RHOB</name>
<dbReference type="Proteomes" id="UP000441586">
    <property type="component" value="Unassembled WGS sequence"/>
</dbReference>
<dbReference type="AlphaFoldDB" id="A0A5R8YSX2"/>
<evidence type="ECO:0000313" key="2">
    <source>
        <dbReference type="EMBL" id="KAE9631592.1"/>
    </source>
</evidence>
<gene>
    <name evidence="3" type="ORF">FEE96_21555</name>
    <name evidence="2" type="ORF">GP644_04545</name>
</gene>
<reference evidence="3 4" key="1">
    <citation type="submission" date="2019-05" db="EMBL/GenBank/DDBJ databases">
        <title>Draft genome sequence of Pelagicola sp. DSW4-44.</title>
        <authorList>
            <person name="Oh J."/>
        </authorList>
    </citation>
    <scope>NUCLEOTIDE SEQUENCE [LARGE SCALE GENOMIC DNA]</scope>
    <source>
        <strain evidence="3 4">DSW4-44</strain>
    </source>
</reference>
<dbReference type="EMBL" id="VAUA01000013">
    <property type="protein sequence ID" value="TLP56551.1"/>
    <property type="molecule type" value="Genomic_DNA"/>
</dbReference>
<evidence type="ECO:0000313" key="4">
    <source>
        <dbReference type="Proteomes" id="UP000305041"/>
    </source>
</evidence>
<feature type="coiled-coil region" evidence="1">
    <location>
        <begin position="6"/>
        <end position="44"/>
    </location>
</feature>
<keyword evidence="1" id="KW-0175">Coiled coil</keyword>
<reference evidence="2 5" key="2">
    <citation type="submission" date="2019-12" db="EMBL/GenBank/DDBJ databases">
        <authorList>
            <person name="Zhang Y.-J."/>
        </authorList>
    </citation>
    <scope>NUCLEOTIDE SEQUENCE [LARGE SCALE GENOMIC DNA]</scope>
    <source>
        <strain evidence="2 5">H18S-6</strain>
    </source>
</reference>
<sequence length="95" mass="10646">MPKSEIEKMRAEAEKLTDQAAKKHTEAEKIFDQANAELAALEAKKDDMIFTKYKKALVAIRAKYKKVEKLRSNADSLANSAAVKVGKMFKAMDKV</sequence>
<organism evidence="2 5">
    <name type="scientific">Parasedimentitalea maritima</name>
    <dbReference type="NCBI Taxonomy" id="2578117"/>
    <lineage>
        <taxon>Bacteria</taxon>
        <taxon>Pseudomonadati</taxon>
        <taxon>Pseudomonadota</taxon>
        <taxon>Alphaproteobacteria</taxon>
        <taxon>Rhodobacterales</taxon>
        <taxon>Paracoccaceae</taxon>
        <taxon>Parasedimentitalea</taxon>
    </lineage>
</organism>
<proteinExistence type="predicted"/>
<keyword evidence="4" id="KW-1185">Reference proteome</keyword>
<dbReference type="EMBL" id="WSFO01000002">
    <property type="protein sequence ID" value="KAE9631592.1"/>
    <property type="molecule type" value="Genomic_DNA"/>
</dbReference>
<protein>
    <submittedName>
        <fullName evidence="2">Uncharacterized protein</fullName>
    </submittedName>
</protein>
<dbReference type="Proteomes" id="UP000305041">
    <property type="component" value="Unassembled WGS sequence"/>
</dbReference>